<sequence>MAKTPDLEKMTLTELTKLSDNVDQAIADAEKARRTDALKAANEAARNYGFSLSDLTKRSRSKSPKAKSALPPKYRHPENPAVTWTGRGRRPAWIAEGLASGKGLKDFAL</sequence>
<dbReference type="GO" id="GO:0003680">
    <property type="term" value="F:minor groove of adenine-thymine-rich DNA binding"/>
    <property type="evidence" value="ECO:0007669"/>
    <property type="project" value="TreeGrafter"/>
</dbReference>
<dbReference type="GO" id="GO:0000976">
    <property type="term" value="F:transcription cis-regulatory region binding"/>
    <property type="evidence" value="ECO:0007669"/>
    <property type="project" value="TreeGrafter"/>
</dbReference>
<dbReference type="InterPro" id="IPR027444">
    <property type="entry name" value="H-NS_C_dom"/>
</dbReference>
<dbReference type="GO" id="GO:0003681">
    <property type="term" value="F:bent DNA binding"/>
    <property type="evidence" value="ECO:0007669"/>
    <property type="project" value="TreeGrafter"/>
</dbReference>
<dbReference type="GO" id="GO:0001217">
    <property type="term" value="F:DNA-binding transcription repressor activity"/>
    <property type="evidence" value="ECO:0007669"/>
    <property type="project" value="TreeGrafter"/>
</dbReference>
<dbReference type="Proteomes" id="UP000245390">
    <property type="component" value="Unassembled WGS sequence"/>
</dbReference>
<dbReference type="GO" id="GO:0032993">
    <property type="term" value="C:protein-DNA complex"/>
    <property type="evidence" value="ECO:0007669"/>
    <property type="project" value="TreeGrafter"/>
</dbReference>
<dbReference type="OrthoDB" id="5297879at2"/>
<comment type="similarity">
    <text evidence="2">Belongs to the histone-like protein H-NS family.</text>
</comment>
<evidence type="ECO:0000256" key="4">
    <source>
        <dbReference type="ARBA" id="ARBA00023125"/>
    </source>
</evidence>
<comment type="caution">
    <text evidence="7">The sequence shown here is derived from an EMBL/GenBank/DDBJ whole genome shotgun (WGS) entry which is preliminary data.</text>
</comment>
<dbReference type="AlphaFoldDB" id="A0A316G7U0"/>
<evidence type="ECO:0000259" key="6">
    <source>
        <dbReference type="SMART" id="SM00528"/>
    </source>
</evidence>
<name>A0A316G7U0_9RHOB</name>
<accession>A0A316G7U0</accession>
<organism evidence="7 8">
    <name type="scientific">Silicimonas algicola</name>
    <dbReference type="NCBI Taxonomy" id="1826607"/>
    <lineage>
        <taxon>Bacteria</taxon>
        <taxon>Pseudomonadati</taxon>
        <taxon>Pseudomonadota</taxon>
        <taxon>Alphaproteobacteria</taxon>
        <taxon>Rhodobacterales</taxon>
        <taxon>Paracoccaceae</taxon>
    </lineage>
</organism>
<gene>
    <name evidence="7" type="ORF">C8D95_105333</name>
</gene>
<dbReference type="PANTHER" id="PTHR38097">
    <property type="match status" value="1"/>
</dbReference>
<keyword evidence="8" id="KW-1185">Reference proteome</keyword>
<dbReference type="KEGG" id="salo:EF888_16965"/>
<comment type="subcellular location">
    <subcellularLocation>
        <location evidence="1">Cytoplasm</location>
        <location evidence="1">Nucleoid</location>
    </subcellularLocation>
</comment>
<dbReference type="GO" id="GO:0009295">
    <property type="term" value="C:nucleoid"/>
    <property type="evidence" value="ECO:0007669"/>
    <property type="project" value="UniProtKB-SubCell"/>
</dbReference>
<evidence type="ECO:0000256" key="1">
    <source>
        <dbReference type="ARBA" id="ARBA00004453"/>
    </source>
</evidence>
<evidence type="ECO:0000313" key="7">
    <source>
        <dbReference type="EMBL" id="PWK56265.1"/>
    </source>
</evidence>
<evidence type="ECO:0000313" key="8">
    <source>
        <dbReference type="Proteomes" id="UP000245390"/>
    </source>
</evidence>
<dbReference type="Pfam" id="PF00816">
    <property type="entry name" value="Histone_HNS"/>
    <property type="match status" value="1"/>
</dbReference>
<dbReference type="PANTHER" id="PTHR38097:SF2">
    <property type="entry name" value="DNA-BINDING PROTEIN STPA"/>
    <property type="match status" value="1"/>
</dbReference>
<keyword evidence="3" id="KW-0963">Cytoplasm</keyword>
<dbReference type="GO" id="GO:0005829">
    <property type="term" value="C:cytosol"/>
    <property type="evidence" value="ECO:0007669"/>
    <property type="project" value="TreeGrafter"/>
</dbReference>
<keyword evidence="4 7" id="KW-0238">DNA-binding</keyword>
<dbReference type="Gene3D" id="4.10.430.10">
    <property type="entry name" value="Histone-like protein H-NS, C-terminal domain"/>
    <property type="match status" value="1"/>
</dbReference>
<evidence type="ECO:0000256" key="3">
    <source>
        <dbReference type="ARBA" id="ARBA00022490"/>
    </source>
</evidence>
<evidence type="ECO:0000256" key="5">
    <source>
        <dbReference type="SAM" id="MobiDB-lite"/>
    </source>
</evidence>
<evidence type="ECO:0000256" key="2">
    <source>
        <dbReference type="ARBA" id="ARBA00010610"/>
    </source>
</evidence>
<feature type="region of interest" description="Disordered" evidence="5">
    <location>
        <begin position="51"/>
        <end position="87"/>
    </location>
</feature>
<dbReference type="SUPFAM" id="SSF81273">
    <property type="entry name" value="H-NS histone-like proteins"/>
    <property type="match status" value="1"/>
</dbReference>
<dbReference type="InterPro" id="IPR037150">
    <property type="entry name" value="H-NS_C_dom_sf"/>
</dbReference>
<dbReference type="SMART" id="SM00528">
    <property type="entry name" value="HNS"/>
    <property type="match status" value="1"/>
</dbReference>
<feature type="domain" description="DNA-binding protein H-NS-like C-terminal" evidence="6">
    <location>
        <begin position="64"/>
        <end position="109"/>
    </location>
</feature>
<protein>
    <submittedName>
        <fullName evidence="7">DNA-binding protein H-NS</fullName>
    </submittedName>
</protein>
<proteinExistence type="inferred from homology"/>
<dbReference type="EMBL" id="QGGV01000005">
    <property type="protein sequence ID" value="PWK56265.1"/>
    <property type="molecule type" value="Genomic_DNA"/>
</dbReference>
<reference evidence="7 8" key="1">
    <citation type="submission" date="2018-05" db="EMBL/GenBank/DDBJ databases">
        <title>Genomic Encyclopedia of Type Strains, Phase IV (KMG-IV): sequencing the most valuable type-strain genomes for metagenomic binning, comparative biology and taxonomic classification.</title>
        <authorList>
            <person name="Goeker M."/>
        </authorList>
    </citation>
    <scope>NUCLEOTIDE SEQUENCE [LARGE SCALE GENOMIC DNA]</scope>
    <source>
        <strain evidence="7 8">DSM 103371</strain>
    </source>
</reference>